<accession>A0A9D2B7B2</accession>
<comment type="function">
    <text evidence="8">Probably functions as a manganese efflux pump.</text>
</comment>
<feature type="transmembrane region" description="Helical" evidence="8">
    <location>
        <begin position="36"/>
        <end position="56"/>
    </location>
</feature>
<evidence type="ECO:0000256" key="2">
    <source>
        <dbReference type="ARBA" id="ARBA00022475"/>
    </source>
</evidence>
<evidence type="ECO:0000256" key="7">
    <source>
        <dbReference type="ARBA" id="ARBA00023211"/>
    </source>
</evidence>
<keyword evidence="5 8" id="KW-0406">Ion transport</keyword>
<dbReference type="HAMAP" id="MF_01521">
    <property type="entry name" value="MntP_pump"/>
    <property type="match status" value="1"/>
</dbReference>
<dbReference type="GO" id="GO:0005886">
    <property type="term" value="C:plasma membrane"/>
    <property type="evidence" value="ECO:0007669"/>
    <property type="project" value="UniProtKB-SubCell"/>
</dbReference>
<evidence type="ECO:0000256" key="8">
    <source>
        <dbReference type="HAMAP-Rule" id="MF_01521"/>
    </source>
</evidence>
<gene>
    <name evidence="8" type="primary">mntP</name>
    <name evidence="9" type="ORF">H9736_01580</name>
</gene>
<feature type="transmembrane region" description="Helical" evidence="8">
    <location>
        <begin position="68"/>
        <end position="85"/>
    </location>
</feature>
<evidence type="ECO:0000256" key="4">
    <source>
        <dbReference type="ARBA" id="ARBA00022989"/>
    </source>
</evidence>
<protein>
    <recommendedName>
        <fullName evidence="8">Putative manganese efflux pump MntP</fullName>
    </recommendedName>
</protein>
<keyword evidence="6 8" id="KW-0472">Membrane</keyword>
<evidence type="ECO:0000256" key="3">
    <source>
        <dbReference type="ARBA" id="ARBA00022692"/>
    </source>
</evidence>
<dbReference type="InterPro" id="IPR003810">
    <property type="entry name" value="Mntp/YtaF"/>
</dbReference>
<feature type="transmembrane region" description="Helical" evidence="8">
    <location>
        <begin position="167"/>
        <end position="184"/>
    </location>
</feature>
<reference evidence="9" key="1">
    <citation type="journal article" date="2021" name="PeerJ">
        <title>Extensive microbial diversity within the chicken gut microbiome revealed by metagenomics and culture.</title>
        <authorList>
            <person name="Gilroy R."/>
            <person name="Ravi A."/>
            <person name="Getino M."/>
            <person name="Pursley I."/>
            <person name="Horton D.L."/>
            <person name="Alikhan N.F."/>
            <person name="Baker D."/>
            <person name="Gharbi K."/>
            <person name="Hall N."/>
            <person name="Watson M."/>
            <person name="Adriaenssens E.M."/>
            <person name="Foster-Nyarko E."/>
            <person name="Jarju S."/>
            <person name="Secka A."/>
            <person name="Antonio M."/>
            <person name="Oren A."/>
            <person name="Chaudhuri R.R."/>
            <person name="La Ragione R."/>
            <person name="Hildebrand F."/>
            <person name="Pallen M.J."/>
        </authorList>
    </citation>
    <scope>NUCLEOTIDE SEQUENCE</scope>
    <source>
        <strain evidence="9">CHK188-5543</strain>
    </source>
</reference>
<keyword evidence="4 8" id="KW-1133">Transmembrane helix</keyword>
<dbReference type="GO" id="GO:0005384">
    <property type="term" value="F:manganese ion transmembrane transporter activity"/>
    <property type="evidence" value="ECO:0007669"/>
    <property type="project" value="UniProtKB-UniRule"/>
</dbReference>
<dbReference type="PANTHER" id="PTHR35529:SF1">
    <property type="entry name" value="MANGANESE EFFLUX PUMP MNTP-RELATED"/>
    <property type="match status" value="1"/>
</dbReference>
<comment type="subcellular location">
    <subcellularLocation>
        <location evidence="8">Cell membrane</location>
        <topology evidence="8">Multi-pass membrane protein</topology>
    </subcellularLocation>
</comment>
<comment type="similarity">
    <text evidence="8">Belongs to the MntP (TC 9.B.29) family.</text>
</comment>
<evidence type="ECO:0000256" key="6">
    <source>
        <dbReference type="ARBA" id="ARBA00023136"/>
    </source>
</evidence>
<keyword evidence="7 8" id="KW-0464">Manganese</keyword>
<reference evidence="9" key="2">
    <citation type="submission" date="2021-04" db="EMBL/GenBank/DDBJ databases">
        <authorList>
            <person name="Gilroy R."/>
        </authorList>
    </citation>
    <scope>NUCLEOTIDE SEQUENCE</scope>
    <source>
        <strain evidence="9">CHK188-5543</strain>
    </source>
</reference>
<feature type="transmembrane region" description="Helical" evidence="8">
    <location>
        <begin position="106"/>
        <end position="128"/>
    </location>
</feature>
<dbReference type="AlphaFoldDB" id="A0A9D2B7B2"/>
<organism evidence="9 10">
    <name type="scientific">Candidatus Anaerotruncus excrementipullorum</name>
    <dbReference type="NCBI Taxonomy" id="2838465"/>
    <lineage>
        <taxon>Bacteria</taxon>
        <taxon>Bacillati</taxon>
        <taxon>Bacillota</taxon>
        <taxon>Clostridia</taxon>
        <taxon>Eubacteriales</taxon>
        <taxon>Oscillospiraceae</taxon>
        <taxon>Anaerotruncus</taxon>
    </lineage>
</organism>
<evidence type="ECO:0000256" key="5">
    <source>
        <dbReference type="ARBA" id="ARBA00023065"/>
    </source>
</evidence>
<keyword evidence="2 8" id="KW-1003">Cell membrane</keyword>
<keyword evidence="3 8" id="KW-0812">Transmembrane</keyword>
<comment type="caution">
    <text evidence="9">The sequence shown here is derived from an EMBL/GenBank/DDBJ whole genome shotgun (WGS) entry which is preliminary data.</text>
</comment>
<dbReference type="InterPro" id="IPR022929">
    <property type="entry name" value="Put_MntP"/>
</dbReference>
<keyword evidence="1 8" id="KW-0813">Transport</keyword>
<feature type="transmembrane region" description="Helical" evidence="8">
    <location>
        <begin position="134"/>
        <end position="155"/>
    </location>
</feature>
<evidence type="ECO:0000256" key="1">
    <source>
        <dbReference type="ARBA" id="ARBA00022448"/>
    </source>
</evidence>
<feature type="transmembrane region" description="Helical" evidence="8">
    <location>
        <begin position="6"/>
        <end position="24"/>
    </location>
</feature>
<dbReference type="Proteomes" id="UP000886800">
    <property type="component" value="Unassembled WGS sequence"/>
</dbReference>
<dbReference type="PANTHER" id="PTHR35529">
    <property type="entry name" value="MANGANESE EFFLUX PUMP MNTP-RELATED"/>
    <property type="match status" value="1"/>
</dbReference>
<evidence type="ECO:0000313" key="9">
    <source>
        <dbReference type="EMBL" id="HIX64919.1"/>
    </source>
</evidence>
<proteinExistence type="inferred from homology"/>
<name>A0A9D2B7B2_9FIRM</name>
<sequence>MGTTTLFFIALGLSMDAFAVSISNGMCYQNFGRRQAVACSFAFGLFQMLMPIAGYFAGRSFSDIIQSADHWVALILLAAIGGKMVRDGIQELRSPESCSPEKVFSFRVLVLQAVATSIDALAIGISFAVLQVQIFTAAGFIGCITFLCCLVGNRLGHRFGLILGTRAEILGGCILIGIGLKIFLEHTLGL</sequence>
<dbReference type="Pfam" id="PF02659">
    <property type="entry name" value="Mntp"/>
    <property type="match status" value="1"/>
</dbReference>
<evidence type="ECO:0000313" key="10">
    <source>
        <dbReference type="Proteomes" id="UP000886800"/>
    </source>
</evidence>
<dbReference type="EMBL" id="DXES01000033">
    <property type="protein sequence ID" value="HIX64919.1"/>
    <property type="molecule type" value="Genomic_DNA"/>
</dbReference>